<dbReference type="Ensembl" id="ENSSVLT00005029701.1">
    <property type="protein sequence ID" value="ENSSVLP00005026713.1"/>
    <property type="gene ID" value="ENSSVLG00005021173.1"/>
</dbReference>
<accession>A0A8D2JQ60</accession>
<evidence type="ECO:0000256" key="1">
    <source>
        <dbReference type="SAM" id="MobiDB-lite"/>
    </source>
</evidence>
<proteinExistence type="predicted"/>
<feature type="compositionally biased region" description="Basic and acidic residues" evidence="1">
    <location>
        <begin position="27"/>
        <end position="39"/>
    </location>
</feature>
<evidence type="ECO:0000313" key="3">
    <source>
        <dbReference type="Proteomes" id="UP000694564"/>
    </source>
</evidence>
<reference evidence="2" key="1">
    <citation type="submission" date="2025-08" db="UniProtKB">
        <authorList>
            <consortium name="Ensembl"/>
        </authorList>
    </citation>
    <scope>IDENTIFICATION</scope>
</reference>
<dbReference type="AlphaFoldDB" id="A0A8D2JQ60"/>
<sequence length="81" mass="9485">MDLLPLNRSPNQKINLFEEIHLEDTTTRFYPKEEKENERASFSNKNPRQEQKGAFIAPSARSLKRSPVEQNTGKEQMRIPQ</sequence>
<evidence type="ECO:0000313" key="2">
    <source>
        <dbReference type="Ensembl" id="ENSSVLP00005026713.1"/>
    </source>
</evidence>
<reference evidence="2" key="2">
    <citation type="submission" date="2025-09" db="UniProtKB">
        <authorList>
            <consortium name="Ensembl"/>
        </authorList>
    </citation>
    <scope>IDENTIFICATION</scope>
</reference>
<keyword evidence="3" id="KW-1185">Reference proteome</keyword>
<dbReference type="GeneTree" id="ENSGT00990000208260"/>
<dbReference type="Proteomes" id="UP000694564">
    <property type="component" value="Chromosome X"/>
</dbReference>
<organism evidence="2 3">
    <name type="scientific">Sciurus vulgaris</name>
    <name type="common">Eurasian red squirrel</name>
    <dbReference type="NCBI Taxonomy" id="55149"/>
    <lineage>
        <taxon>Eukaryota</taxon>
        <taxon>Metazoa</taxon>
        <taxon>Chordata</taxon>
        <taxon>Craniata</taxon>
        <taxon>Vertebrata</taxon>
        <taxon>Euteleostomi</taxon>
        <taxon>Mammalia</taxon>
        <taxon>Eutheria</taxon>
        <taxon>Euarchontoglires</taxon>
        <taxon>Glires</taxon>
        <taxon>Rodentia</taxon>
        <taxon>Sciuromorpha</taxon>
        <taxon>Sciuridae</taxon>
        <taxon>Sciurinae</taxon>
        <taxon>Sciurini</taxon>
        <taxon>Sciurus</taxon>
    </lineage>
</organism>
<name>A0A8D2JQ60_SCIVU</name>
<protein>
    <submittedName>
        <fullName evidence="2">Uncharacterized protein</fullName>
    </submittedName>
</protein>
<dbReference type="OrthoDB" id="8828665at2759"/>
<feature type="region of interest" description="Disordered" evidence="1">
    <location>
        <begin position="27"/>
        <end position="81"/>
    </location>
</feature>